<dbReference type="Pfam" id="PF18962">
    <property type="entry name" value="Por_Secre_tail"/>
    <property type="match status" value="1"/>
</dbReference>
<feature type="signal peptide" evidence="2">
    <location>
        <begin position="1"/>
        <end position="20"/>
    </location>
</feature>
<evidence type="ECO:0000256" key="1">
    <source>
        <dbReference type="ARBA" id="ARBA00022729"/>
    </source>
</evidence>
<dbReference type="NCBIfam" id="TIGR04183">
    <property type="entry name" value="Por_Secre_tail"/>
    <property type="match status" value="1"/>
</dbReference>
<dbReference type="Pfam" id="PF23759">
    <property type="entry name" value="GBD_T9SS_assoc"/>
    <property type="match status" value="1"/>
</dbReference>
<dbReference type="InterPro" id="IPR026444">
    <property type="entry name" value="Secre_tail"/>
</dbReference>
<dbReference type="EMBL" id="SNXR01000017">
    <property type="protein sequence ID" value="TDP57807.1"/>
    <property type="molecule type" value="Genomic_DNA"/>
</dbReference>
<dbReference type="Proteomes" id="UP000295260">
    <property type="component" value="Unassembled WGS sequence"/>
</dbReference>
<keyword evidence="6" id="KW-1185">Reference proteome</keyword>
<organism evidence="5 6">
    <name type="scientific">Flavobacterium dankookense</name>
    <dbReference type="NCBI Taxonomy" id="706186"/>
    <lineage>
        <taxon>Bacteria</taxon>
        <taxon>Pseudomonadati</taxon>
        <taxon>Bacteroidota</taxon>
        <taxon>Flavobacteriia</taxon>
        <taxon>Flavobacteriales</taxon>
        <taxon>Flavobacteriaceae</taxon>
        <taxon>Flavobacterium</taxon>
    </lineage>
</organism>
<feature type="domain" description="T9SS-like galactose binding" evidence="4">
    <location>
        <begin position="19"/>
        <end position="142"/>
    </location>
</feature>
<sequence length="228" mass="24849">MKKNYLLFCLLSFVLSYSQNDICANSISLTPNTNCVTTTGTFSGSSNTGTTTACSPTSLQDVWYSFIATDPTMSVQLTNGVGVNLGMEILSGSCAGSSFVCDNSSTSTSSEFYLNNNFTVGETYFIRVYHTEAVLLTTSFNICVQNPTLSIEENALNQFKIYPNPATDFIDIQYDGILSKVEIYDSIGKIVAKTDKNRIDISNLSIGIYLVKIVNQNGGVSTKRIIKK</sequence>
<reference evidence="5 6" key="1">
    <citation type="submission" date="2019-03" db="EMBL/GenBank/DDBJ databases">
        <title>Genomic Encyclopedia of Archaeal and Bacterial Type Strains, Phase II (KMG-II): from individual species to whole genera.</title>
        <authorList>
            <person name="Goeker M."/>
        </authorList>
    </citation>
    <scope>NUCLEOTIDE SEQUENCE [LARGE SCALE GENOMIC DNA]</scope>
    <source>
        <strain evidence="5 6">DSM 25687</strain>
    </source>
</reference>
<dbReference type="OrthoDB" id="860722at2"/>
<keyword evidence="1 2" id="KW-0732">Signal</keyword>
<dbReference type="InterPro" id="IPR056600">
    <property type="entry name" value="GBD_T9SS_assoc"/>
</dbReference>
<feature type="domain" description="Secretion system C-terminal sorting" evidence="3">
    <location>
        <begin position="161"/>
        <end position="226"/>
    </location>
</feature>
<evidence type="ECO:0000313" key="6">
    <source>
        <dbReference type="Proteomes" id="UP000295260"/>
    </source>
</evidence>
<evidence type="ECO:0000256" key="2">
    <source>
        <dbReference type="SAM" id="SignalP"/>
    </source>
</evidence>
<evidence type="ECO:0000313" key="5">
    <source>
        <dbReference type="EMBL" id="TDP57807.1"/>
    </source>
</evidence>
<protein>
    <submittedName>
        <fullName evidence="5">Putative secreted protein (Por secretion system target)</fullName>
    </submittedName>
</protein>
<name>A0A4R6Q726_9FLAO</name>
<dbReference type="AlphaFoldDB" id="A0A4R6Q726"/>
<proteinExistence type="predicted"/>
<comment type="caution">
    <text evidence="5">The sequence shown here is derived from an EMBL/GenBank/DDBJ whole genome shotgun (WGS) entry which is preliminary data.</text>
</comment>
<dbReference type="RefSeq" id="WP_133533838.1">
    <property type="nucleotide sequence ID" value="NZ_SNXR01000017.1"/>
</dbReference>
<evidence type="ECO:0000259" key="3">
    <source>
        <dbReference type="Pfam" id="PF18962"/>
    </source>
</evidence>
<accession>A0A4R6Q726</accession>
<evidence type="ECO:0000259" key="4">
    <source>
        <dbReference type="Pfam" id="PF23759"/>
    </source>
</evidence>
<feature type="chain" id="PRO_5020756587" evidence="2">
    <location>
        <begin position="21"/>
        <end position="228"/>
    </location>
</feature>
<gene>
    <name evidence="5" type="ORF">BC748_2624</name>
</gene>